<gene>
    <name evidence="2" type="ORF">MYCFIDRAFT_175852</name>
</gene>
<dbReference type="VEuPathDB" id="FungiDB:MYCFIDRAFT_175852"/>
<name>M2YX83_PSEFD</name>
<keyword evidence="3" id="KW-1185">Reference proteome</keyword>
<organism evidence="2 3">
    <name type="scientific">Pseudocercospora fijiensis (strain CIRAD86)</name>
    <name type="common">Black leaf streak disease fungus</name>
    <name type="synonym">Mycosphaerella fijiensis</name>
    <dbReference type="NCBI Taxonomy" id="383855"/>
    <lineage>
        <taxon>Eukaryota</taxon>
        <taxon>Fungi</taxon>
        <taxon>Dikarya</taxon>
        <taxon>Ascomycota</taxon>
        <taxon>Pezizomycotina</taxon>
        <taxon>Dothideomycetes</taxon>
        <taxon>Dothideomycetidae</taxon>
        <taxon>Mycosphaerellales</taxon>
        <taxon>Mycosphaerellaceae</taxon>
        <taxon>Pseudocercospora</taxon>
    </lineage>
</organism>
<dbReference type="GeneID" id="19333448"/>
<feature type="region of interest" description="Disordered" evidence="1">
    <location>
        <begin position="281"/>
        <end position="434"/>
    </location>
</feature>
<sequence>MVGKWLVTDRPRTTKHGFRRPEWQVLAVSHDIRREAMKIFFDAHSAMIWEQASTAPLRESLLNETSLGFYASNHLTSLSIALNTINFFERRAHSRIDIDAAYCLLGLFDVFMPPIYGEGDQAHMRLLKEILAKESEHQTRLEQDKAKKRMSEVDMDRELAAEEQASEMVRYVSRLVRYGFSREKAIQRLARKWQARWGVSIEKATADISQFLAVLEYRSAWAREGMDRLIQQGNAKATAVRYLELDLQKYGYSPVDAYEAVRVRLRFKPIVESPANDPFLGAVREEEKSESIPVAESEKEVTDHPSYTHEPNTRMTDPNAIPELVGTEVSRPSIETRTGGDYSSETVTQHLPVKETTHTQQGSETNAQANDNHTDSEATSLSAADPPHENNHDVQVLFPTGCRVSSNPPRNAADSQENTTGRVDASMGAYSEDSTDSKFTRISFSDEDRPSEDVQMLNIAIRDGSSIPQQQNSHIRHSASDHHSTDSQSNNIAKFHHSEDVHHVQQERAVICRGRHVNEELEGPERPVMFANLECTGQTSSEVQQIQVDMHSYPDCHDSSVLILPKAKVSITLSHINTCNPPIKKPQSINLPIYQPIYQPKMALIITALSVSAPQLPDDDYDPSTPNTIAPNMGLIIVIGLLWTIRLLWPSRGHGRSCLKDRDDGELRSSSVDGMPIAMATMCVEMRAGAASARAAFRRNLNFAIIHGMAGREGEAVWRNRVLHRH</sequence>
<dbReference type="PANTHER" id="PTHR10622:SF13">
    <property type="entry name" value="NACHT DOMAIN-CONTAINING PROTEIN"/>
    <property type="match status" value="1"/>
</dbReference>
<dbReference type="KEGG" id="pfj:MYCFIDRAFT_175852"/>
<feature type="region of interest" description="Disordered" evidence="1">
    <location>
        <begin position="468"/>
        <end position="489"/>
    </location>
</feature>
<evidence type="ECO:0000313" key="3">
    <source>
        <dbReference type="Proteomes" id="UP000016932"/>
    </source>
</evidence>
<dbReference type="HOGENOM" id="CLU_381357_0_0_1"/>
<dbReference type="RefSeq" id="XP_007927698.1">
    <property type="nucleotide sequence ID" value="XM_007929507.1"/>
</dbReference>
<feature type="compositionally biased region" description="Polar residues" evidence="1">
    <location>
        <begin position="333"/>
        <end position="349"/>
    </location>
</feature>
<dbReference type="EMBL" id="KB446559">
    <property type="protein sequence ID" value="EME82305.1"/>
    <property type="molecule type" value="Genomic_DNA"/>
</dbReference>
<feature type="compositionally biased region" description="Basic and acidic residues" evidence="1">
    <location>
        <begin position="283"/>
        <end position="307"/>
    </location>
</feature>
<dbReference type="AlphaFoldDB" id="M2YX83"/>
<reference evidence="2 3" key="1">
    <citation type="journal article" date="2012" name="PLoS Pathog.">
        <title>Diverse lifestyles and strategies of plant pathogenesis encoded in the genomes of eighteen Dothideomycetes fungi.</title>
        <authorList>
            <person name="Ohm R.A."/>
            <person name="Feau N."/>
            <person name="Henrissat B."/>
            <person name="Schoch C.L."/>
            <person name="Horwitz B.A."/>
            <person name="Barry K.W."/>
            <person name="Condon B.J."/>
            <person name="Copeland A.C."/>
            <person name="Dhillon B."/>
            <person name="Glaser F."/>
            <person name="Hesse C.N."/>
            <person name="Kosti I."/>
            <person name="LaButti K."/>
            <person name="Lindquist E.A."/>
            <person name="Lucas S."/>
            <person name="Salamov A.A."/>
            <person name="Bradshaw R.E."/>
            <person name="Ciuffetti L."/>
            <person name="Hamelin R.C."/>
            <person name="Kema G.H.J."/>
            <person name="Lawrence C."/>
            <person name="Scott J.A."/>
            <person name="Spatafora J.W."/>
            <person name="Turgeon B.G."/>
            <person name="de Wit P.J.G.M."/>
            <person name="Zhong S."/>
            <person name="Goodwin S.B."/>
            <person name="Grigoriev I.V."/>
        </authorList>
    </citation>
    <scope>NUCLEOTIDE SEQUENCE [LARGE SCALE GENOMIC DNA]</scope>
    <source>
        <strain evidence="2 3">CIRAD86</strain>
    </source>
</reference>
<feature type="compositionally biased region" description="Polar residues" evidence="1">
    <location>
        <begin position="358"/>
        <end position="382"/>
    </location>
</feature>
<feature type="compositionally biased region" description="Polar residues" evidence="1">
    <location>
        <begin position="403"/>
        <end position="421"/>
    </location>
</feature>
<dbReference type="PANTHER" id="PTHR10622">
    <property type="entry name" value="HET DOMAIN-CONTAINING PROTEIN"/>
    <property type="match status" value="1"/>
</dbReference>
<evidence type="ECO:0000313" key="2">
    <source>
        <dbReference type="EMBL" id="EME82305.1"/>
    </source>
</evidence>
<proteinExistence type="predicted"/>
<protein>
    <submittedName>
        <fullName evidence="2">Uncharacterized protein</fullName>
    </submittedName>
</protein>
<accession>M2YX83</accession>
<dbReference type="Proteomes" id="UP000016932">
    <property type="component" value="Unassembled WGS sequence"/>
</dbReference>
<evidence type="ECO:0000256" key="1">
    <source>
        <dbReference type="SAM" id="MobiDB-lite"/>
    </source>
</evidence>